<evidence type="ECO:0000259" key="1">
    <source>
        <dbReference type="Pfam" id="PF09758"/>
    </source>
</evidence>
<dbReference type="GO" id="GO:0016197">
    <property type="term" value="P:endosomal transport"/>
    <property type="evidence" value="ECO:0007669"/>
    <property type="project" value="TreeGrafter"/>
</dbReference>
<dbReference type="GO" id="GO:0007034">
    <property type="term" value="P:vacuolar transport"/>
    <property type="evidence" value="ECO:0007669"/>
    <property type="project" value="TreeGrafter"/>
</dbReference>
<sequence length="376" mass="42035">MQFFMEKQVLREFVRILKISKTITISLQLLQTMSIIIQNLKNEHAIQSLFSNEHINYLISYSFDFRNEELLSYYISFLRAISGNLNKSTISLLVETQNGEVVSFPLYVEAIRFAFHEEIGDDSVNRYVTSGPLANYFSDLVTFFKKQCLYLNDLVVQASVEPSQELSSNVISTVDEIEDNLYYFSDVISAGIPDVDRLMTDNLLQYLVLPLLLPSLTAASDTSIGAITSMYLLCSILRIVKIKDLANTIAAALFCPQQDFLPLHDAKAKGNAPSSKAQHPLSEENRNGYMTEATRNLRVTIPEDAISLDGSGHCCLLSLRVAMLSYLSSGSDAQVLGALLVLATLLQTKELDELMLDALGILPQRKQHKKLLLALF</sequence>
<dbReference type="InterPro" id="IPR019155">
    <property type="entry name" value="CLEC16A/TT9_N"/>
</dbReference>
<reference evidence="2" key="1">
    <citation type="submission" date="2022-04" db="EMBL/GenBank/DDBJ databases">
        <title>Carnegiea gigantea Genome sequencing and assembly v2.</title>
        <authorList>
            <person name="Copetti D."/>
            <person name="Sanderson M.J."/>
            <person name="Burquez A."/>
            <person name="Wojciechowski M.F."/>
        </authorList>
    </citation>
    <scope>NUCLEOTIDE SEQUENCE</scope>
    <source>
        <strain evidence="2">SGP5-SGP5p</strain>
        <tissue evidence="2">Aerial part</tissue>
    </source>
</reference>
<name>A0A9Q1JG49_9CARY</name>
<dbReference type="Pfam" id="PF09758">
    <property type="entry name" value="FPL"/>
    <property type="match status" value="1"/>
</dbReference>
<dbReference type="GO" id="GO:1901096">
    <property type="term" value="P:regulation of autophagosome maturation"/>
    <property type="evidence" value="ECO:0007669"/>
    <property type="project" value="TreeGrafter"/>
</dbReference>
<comment type="caution">
    <text evidence="2">The sequence shown here is derived from an EMBL/GenBank/DDBJ whole genome shotgun (WGS) entry which is preliminary data.</text>
</comment>
<proteinExistence type="predicted"/>
<feature type="domain" description="FPL" evidence="1">
    <location>
        <begin position="2"/>
        <end position="118"/>
    </location>
</feature>
<dbReference type="OrthoDB" id="294052at2759"/>
<dbReference type="GO" id="GO:0005770">
    <property type="term" value="C:late endosome"/>
    <property type="evidence" value="ECO:0007669"/>
    <property type="project" value="TreeGrafter"/>
</dbReference>
<dbReference type="PANTHER" id="PTHR21481:SF4">
    <property type="entry name" value="PROTEIN TRANSPARENT TESTA 9"/>
    <property type="match status" value="1"/>
</dbReference>
<evidence type="ECO:0000313" key="3">
    <source>
        <dbReference type="Proteomes" id="UP001153076"/>
    </source>
</evidence>
<accession>A0A9Q1JG49</accession>
<dbReference type="AlphaFoldDB" id="A0A9Q1JG49"/>
<evidence type="ECO:0000313" key="2">
    <source>
        <dbReference type="EMBL" id="KAJ8420769.1"/>
    </source>
</evidence>
<protein>
    <recommendedName>
        <fullName evidence="1">FPL domain-containing protein</fullName>
    </recommendedName>
</protein>
<dbReference type="EMBL" id="JAKOGI010003170">
    <property type="protein sequence ID" value="KAJ8420769.1"/>
    <property type="molecule type" value="Genomic_DNA"/>
</dbReference>
<dbReference type="GO" id="GO:0005794">
    <property type="term" value="C:Golgi apparatus"/>
    <property type="evidence" value="ECO:0007669"/>
    <property type="project" value="TreeGrafter"/>
</dbReference>
<dbReference type="Proteomes" id="UP001153076">
    <property type="component" value="Unassembled WGS sequence"/>
</dbReference>
<dbReference type="InterPro" id="IPR039272">
    <property type="entry name" value="CLEC16A/TT9"/>
</dbReference>
<organism evidence="2 3">
    <name type="scientific">Carnegiea gigantea</name>
    <dbReference type="NCBI Taxonomy" id="171969"/>
    <lineage>
        <taxon>Eukaryota</taxon>
        <taxon>Viridiplantae</taxon>
        <taxon>Streptophyta</taxon>
        <taxon>Embryophyta</taxon>
        <taxon>Tracheophyta</taxon>
        <taxon>Spermatophyta</taxon>
        <taxon>Magnoliopsida</taxon>
        <taxon>eudicotyledons</taxon>
        <taxon>Gunneridae</taxon>
        <taxon>Pentapetalae</taxon>
        <taxon>Caryophyllales</taxon>
        <taxon>Cactineae</taxon>
        <taxon>Cactaceae</taxon>
        <taxon>Cactoideae</taxon>
        <taxon>Echinocereeae</taxon>
        <taxon>Carnegiea</taxon>
    </lineage>
</organism>
<dbReference type="PANTHER" id="PTHR21481">
    <property type="entry name" value="PROTEIN CLEC16A"/>
    <property type="match status" value="1"/>
</dbReference>
<keyword evidence="3" id="KW-1185">Reference proteome</keyword>
<gene>
    <name evidence="2" type="ORF">Cgig2_003642</name>
</gene>